<proteinExistence type="predicted"/>
<dbReference type="InterPro" id="IPR003778">
    <property type="entry name" value="CT_A_B"/>
</dbReference>
<accession>A0A9X2DWC3</accession>
<dbReference type="AlphaFoldDB" id="A0A9X2DWC3"/>
<dbReference type="SMART" id="SM00797">
    <property type="entry name" value="AHS2"/>
    <property type="match status" value="1"/>
</dbReference>
<keyword evidence="6" id="KW-1185">Reference proteome</keyword>
<keyword evidence="2" id="KW-0378">Hydrolase</keyword>
<dbReference type="InterPro" id="IPR052708">
    <property type="entry name" value="PxpC"/>
</dbReference>
<feature type="domain" description="Carboxyltransferase" evidence="4">
    <location>
        <begin position="24"/>
        <end position="293"/>
    </location>
</feature>
<dbReference type="Proteomes" id="UP001155240">
    <property type="component" value="Unassembled WGS sequence"/>
</dbReference>
<dbReference type="PANTHER" id="PTHR43309">
    <property type="entry name" value="5-OXOPROLINASE SUBUNIT C"/>
    <property type="match status" value="1"/>
</dbReference>
<dbReference type="NCBIfam" id="TIGR00724">
    <property type="entry name" value="urea_amlyse_rel"/>
    <property type="match status" value="1"/>
</dbReference>
<evidence type="ECO:0000256" key="1">
    <source>
        <dbReference type="ARBA" id="ARBA00022741"/>
    </source>
</evidence>
<evidence type="ECO:0000256" key="2">
    <source>
        <dbReference type="ARBA" id="ARBA00022801"/>
    </source>
</evidence>
<keyword evidence="1" id="KW-0547">Nucleotide-binding</keyword>
<evidence type="ECO:0000313" key="5">
    <source>
        <dbReference type="EMBL" id="MCM6761436.1"/>
    </source>
</evidence>
<organism evidence="5 6">
    <name type="scientific">Rathayibacter rubneri</name>
    <dbReference type="NCBI Taxonomy" id="2950106"/>
    <lineage>
        <taxon>Bacteria</taxon>
        <taxon>Bacillati</taxon>
        <taxon>Actinomycetota</taxon>
        <taxon>Actinomycetes</taxon>
        <taxon>Micrococcales</taxon>
        <taxon>Microbacteriaceae</taxon>
        <taxon>Rathayibacter</taxon>
    </lineage>
</organism>
<gene>
    <name evidence="5" type="ORF">NB037_03305</name>
</gene>
<evidence type="ECO:0000313" key="6">
    <source>
        <dbReference type="Proteomes" id="UP001155240"/>
    </source>
</evidence>
<dbReference type="RefSeq" id="WP_251943627.1">
    <property type="nucleotide sequence ID" value="NZ_JAMRYM010000005.1"/>
</dbReference>
<dbReference type="GO" id="GO:0005524">
    <property type="term" value="F:ATP binding"/>
    <property type="evidence" value="ECO:0007669"/>
    <property type="project" value="UniProtKB-KW"/>
</dbReference>
<dbReference type="GO" id="GO:0016787">
    <property type="term" value="F:hydrolase activity"/>
    <property type="evidence" value="ECO:0007669"/>
    <property type="project" value="UniProtKB-KW"/>
</dbReference>
<dbReference type="PANTHER" id="PTHR43309:SF3">
    <property type="entry name" value="5-OXOPROLINASE SUBUNIT C"/>
    <property type="match status" value="1"/>
</dbReference>
<protein>
    <submittedName>
        <fullName evidence="5">Biotin-dependent carboxyltransferase family protein</fullName>
    </submittedName>
</protein>
<sequence>MSLHVLDPGPLALVQDRGRPGSAAIGVGRSGAMDAGALRLGNRLLGNPVDAAGLELLGGGFTASADRDVWISLTGADGAASIDGRTVDRVLPVLLPAGGVLRLGPLRAGVRRTLTVRGGIDVPRVLGSRSRDTLAALGPEPLGAGDVLGVGAPAGPVAALDWWPYDAPGRDAVLDVHPGPRLDRVPPGTWRALLGTPWRVGSAADRVGLRLTGTRLATAGDGELPSEGMLHGSVQLPPSGLPVVFGPDHPVTGGYPVVAVVDSGALDLLAQLAPGAAVRFRAVAPVSGRRAPRP</sequence>
<dbReference type="Gene3D" id="2.40.100.10">
    <property type="entry name" value="Cyclophilin-like"/>
    <property type="match status" value="1"/>
</dbReference>
<name>A0A9X2DWC3_9MICO</name>
<keyword evidence="3" id="KW-0067">ATP-binding</keyword>
<dbReference type="InterPro" id="IPR029000">
    <property type="entry name" value="Cyclophilin-like_dom_sf"/>
</dbReference>
<comment type="caution">
    <text evidence="5">The sequence shown here is derived from an EMBL/GenBank/DDBJ whole genome shotgun (WGS) entry which is preliminary data.</text>
</comment>
<evidence type="ECO:0000259" key="4">
    <source>
        <dbReference type="SMART" id="SM00797"/>
    </source>
</evidence>
<reference evidence="5" key="1">
    <citation type="submission" date="2022-06" db="EMBL/GenBank/DDBJ databases">
        <title>Whole genome shotgun sequencing (WGS) of Rathayibacter sp. ZW T2_19, isolated from stored onions (Allium cepa).</title>
        <authorList>
            <person name="Stoll D.A."/>
            <person name="Huch M."/>
        </authorList>
    </citation>
    <scope>NUCLEOTIDE SEQUENCE</scope>
    <source>
        <strain evidence="5">ZW T2_19</strain>
    </source>
</reference>
<evidence type="ECO:0000256" key="3">
    <source>
        <dbReference type="ARBA" id="ARBA00022840"/>
    </source>
</evidence>
<dbReference type="EMBL" id="JAMRYM010000005">
    <property type="protein sequence ID" value="MCM6761436.1"/>
    <property type="molecule type" value="Genomic_DNA"/>
</dbReference>
<dbReference type="Pfam" id="PF02626">
    <property type="entry name" value="CT_A_B"/>
    <property type="match status" value="1"/>
</dbReference>
<dbReference type="SUPFAM" id="SSF50891">
    <property type="entry name" value="Cyclophilin-like"/>
    <property type="match status" value="1"/>
</dbReference>